<evidence type="ECO:0000259" key="2">
    <source>
        <dbReference type="Pfam" id="PF01425"/>
    </source>
</evidence>
<accession>A0A2T1KJ12</accession>
<dbReference type="Pfam" id="PF01425">
    <property type="entry name" value="Amidase"/>
    <property type="match status" value="1"/>
</dbReference>
<comment type="similarity">
    <text evidence="1">Belongs to the amidase family.</text>
</comment>
<comment type="caution">
    <text evidence="3">The sequence shown here is derived from an EMBL/GenBank/DDBJ whole genome shotgun (WGS) entry which is preliminary data.</text>
</comment>
<dbReference type="Proteomes" id="UP000238385">
    <property type="component" value="Unassembled WGS sequence"/>
</dbReference>
<dbReference type="PROSITE" id="PS00571">
    <property type="entry name" value="AMIDASES"/>
    <property type="match status" value="1"/>
</dbReference>
<proteinExistence type="inferred from homology"/>
<organism evidence="3 4">
    <name type="scientific">Marinobacter halophilus</name>
    <dbReference type="NCBI Taxonomy" id="1323740"/>
    <lineage>
        <taxon>Bacteria</taxon>
        <taxon>Pseudomonadati</taxon>
        <taxon>Pseudomonadota</taxon>
        <taxon>Gammaproteobacteria</taxon>
        <taxon>Pseudomonadales</taxon>
        <taxon>Marinobacteraceae</taxon>
        <taxon>Marinobacter</taxon>
    </lineage>
</organism>
<evidence type="ECO:0000256" key="1">
    <source>
        <dbReference type="ARBA" id="ARBA00009199"/>
    </source>
</evidence>
<dbReference type="EMBL" id="PXNN01000003">
    <property type="protein sequence ID" value="PSF10131.1"/>
    <property type="molecule type" value="Genomic_DNA"/>
</dbReference>
<feature type="domain" description="Amidase" evidence="2">
    <location>
        <begin position="28"/>
        <end position="472"/>
    </location>
</feature>
<dbReference type="SUPFAM" id="SSF75304">
    <property type="entry name" value="Amidase signature (AS) enzymes"/>
    <property type="match status" value="1"/>
</dbReference>
<name>A0A2T1KJ12_9GAMM</name>
<dbReference type="OrthoDB" id="9811471at2"/>
<reference evidence="3 4" key="1">
    <citation type="submission" date="2018-03" db="EMBL/GenBank/DDBJ databases">
        <title>Marinobacter brunus sp. nov., a marine bacterium of Gamma-proteobacteria isolated from the surface seawater of the South China Sea.</title>
        <authorList>
            <person name="Cheng H."/>
            <person name="Wu Y.-H."/>
            <person name="Xamxidin M."/>
            <person name="Xu X.-W."/>
        </authorList>
    </citation>
    <scope>NUCLEOTIDE SEQUENCE [LARGE SCALE GENOMIC DNA]</scope>
    <source>
        <strain evidence="3 4">JCM 30472</strain>
    </source>
</reference>
<dbReference type="GO" id="GO:0003824">
    <property type="term" value="F:catalytic activity"/>
    <property type="evidence" value="ECO:0007669"/>
    <property type="project" value="InterPro"/>
</dbReference>
<protein>
    <submittedName>
        <fullName evidence="3">Amidase</fullName>
    </submittedName>
</protein>
<dbReference type="InterPro" id="IPR020556">
    <property type="entry name" value="Amidase_CS"/>
</dbReference>
<dbReference type="InterPro" id="IPR036928">
    <property type="entry name" value="AS_sf"/>
</dbReference>
<evidence type="ECO:0000313" key="4">
    <source>
        <dbReference type="Proteomes" id="UP000238385"/>
    </source>
</evidence>
<dbReference type="PANTHER" id="PTHR11895:SF7">
    <property type="entry name" value="GLUTAMYL-TRNA(GLN) AMIDOTRANSFERASE SUBUNIT A, MITOCHONDRIAL"/>
    <property type="match status" value="1"/>
</dbReference>
<evidence type="ECO:0000313" key="3">
    <source>
        <dbReference type="EMBL" id="PSF10131.1"/>
    </source>
</evidence>
<dbReference type="InterPro" id="IPR000120">
    <property type="entry name" value="Amidase"/>
</dbReference>
<dbReference type="PANTHER" id="PTHR11895">
    <property type="entry name" value="TRANSAMIDASE"/>
    <property type="match status" value="1"/>
</dbReference>
<sequence length="495" mass="53224">MKQSEYLRYDATALADLIRRGDVSQRQVVDAAIERANQVSSSLNAICQPQFSEAVSQVVPSDAPFAGVPLLLKDLAQEQAGQPCTFGSRALRRNIPSRDSEFVECARQGGLVFLGRTATPEFGLKAVTESVLWGPSRNPWNTELTPGGSSGGSGAAVAAGIVPMAGANDGGGSIRIPAAYNGLFGLKPSRGRISAGPHLGEAWTGASTDHVVTRTVRDSAGMLDVLAGAASGDPFRIPGAEASWLDLMQQSPGRLRIGVFTASPYDTEVAPECVAAVEETARMLESLGHHVEYARPEFDGIALARCYLALYFGEVSSLMDRAREQFGASDKDFELETRLLGMLGRTMPLPDYVRRRQQWNDFARALGAFFGCFDVYLCPTTGQMPAKIGAMETPAHLKLVAKLMLTLKAGKLLHRSGQVDQMALESLARTPFTQLANLTGTPAMSVPLYWTRDGLPVGVQFGAAHGGEDRLLQLAAQLEEASPWFANYERLENAF</sequence>
<dbReference type="Gene3D" id="3.90.1300.10">
    <property type="entry name" value="Amidase signature (AS) domain"/>
    <property type="match status" value="1"/>
</dbReference>
<gene>
    <name evidence="3" type="ORF">C7H08_01105</name>
</gene>
<dbReference type="RefSeq" id="WP_106669918.1">
    <property type="nucleotide sequence ID" value="NZ_BMFE01000001.1"/>
</dbReference>
<dbReference type="AlphaFoldDB" id="A0A2T1KJ12"/>
<keyword evidence="4" id="KW-1185">Reference proteome</keyword>
<dbReference type="InterPro" id="IPR023631">
    <property type="entry name" value="Amidase_dom"/>
</dbReference>